<comment type="caution">
    <text evidence="14">The sequence shown here is derived from an EMBL/GenBank/DDBJ whole genome shotgun (WGS) entry which is preliminary data.</text>
</comment>
<dbReference type="Pfam" id="PF04598">
    <property type="entry name" value="Gasdermin"/>
    <property type="match status" value="1"/>
</dbReference>
<evidence type="ECO:0000259" key="13">
    <source>
        <dbReference type="Pfam" id="PF17708"/>
    </source>
</evidence>
<feature type="domain" description="Gasdermin PUB" evidence="13">
    <location>
        <begin position="266"/>
        <end position="388"/>
    </location>
</feature>
<evidence type="ECO:0000256" key="9">
    <source>
        <dbReference type="ARBA" id="ARBA00023136"/>
    </source>
</evidence>
<evidence type="ECO:0008006" key="16">
    <source>
        <dbReference type="Google" id="ProtNLM"/>
    </source>
</evidence>
<evidence type="ECO:0000256" key="6">
    <source>
        <dbReference type="ARBA" id="ARBA00022490"/>
    </source>
</evidence>
<protein>
    <recommendedName>
        <fullName evidence="16">Gasdermin pore forming domain-containing protein</fullName>
    </recommendedName>
</protein>
<keyword evidence="5" id="KW-1003">Cell membrane</keyword>
<organism evidence="14 15">
    <name type="scientific">Takifugu bimaculatus</name>
    <dbReference type="NCBI Taxonomy" id="433685"/>
    <lineage>
        <taxon>Eukaryota</taxon>
        <taxon>Metazoa</taxon>
        <taxon>Chordata</taxon>
        <taxon>Craniata</taxon>
        <taxon>Vertebrata</taxon>
        <taxon>Euteleostomi</taxon>
        <taxon>Actinopterygii</taxon>
        <taxon>Neopterygii</taxon>
        <taxon>Teleostei</taxon>
        <taxon>Neoteleostei</taxon>
        <taxon>Acanthomorphata</taxon>
        <taxon>Eupercaria</taxon>
        <taxon>Tetraodontiformes</taxon>
        <taxon>Tetradontoidea</taxon>
        <taxon>Tetraodontidae</taxon>
        <taxon>Takifugu</taxon>
    </lineage>
</organism>
<dbReference type="GO" id="GO:0012501">
    <property type="term" value="P:programmed cell death"/>
    <property type="evidence" value="ECO:0007669"/>
    <property type="project" value="UniProtKB-KW"/>
</dbReference>
<keyword evidence="4" id="KW-1134">Transmembrane beta strand</keyword>
<dbReference type="InterPro" id="IPR040460">
    <property type="entry name" value="Gasdermin_pore"/>
</dbReference>
<keyword evidence="8" id="KW-0812">Transmembrane</keyword>
<dbReference type="AlphaFoldDB" id="A0A4Z2CEF7"/>
<proteinExistence type="inferred from homology"/>
<comment type="similarity">
    <text evidence="3">Belongs to the gasdermin family.</text>
</comment>
<evidence type="ECO:0000256" key="5">
    <source>
        <dbReference type="ARBA" id="ARBA00022475"/>
    </source>
</evidence>
<evidence type="ECO:0000313" key="15">
    <source>
        <dbReference type="Proteomes" id="UP000516260"/>
    </source>
</evidence>
<evidence type="ECO:0000256" key="10">
    <source>
        <dbReference type="ARBA" id="ARBA00023139"/>
    </source>
</evidence>
<dbReference type="Proteomes" id="UP000516260">
    <property type="component" value="Chromosome 10"/>
</dbReference>
<evidence type="ECO:0000256" key="1">
    <source>
        <dbReference type="ARBA" id="ARBA00004496"/>
    </source>
</evidence>
<accession>A0A4Z2CEF7</accession>
<dbReference type="InterPro" id="IPR042377">
    <property type="entry name" value="GSDME"/>
</dbReference>
<keyword evidence="9" id="KW-0472">Membrane</keyword>
<dbReference type="EMBL" id="SWLE01000002">
    <property type="protein sequence ID" value="TNN02494.1"/>
    <property type="molecule type" value="Genomic_DNA"/>
</dbReference>
<evidence type="ECO:0000256" key="11">
    <source>
        <dbReference type="ARBA" id="ARBA00023288"/>
    </source>
</evidence>
<dbReference type="GO" id="GO:0005886">
    <property type="term" value="C:plasma membrane"/>
    <property type="evidence" value="ECO:0007669"/>
    <property type="project" value="UniProtKB-SubCell"/>
</dbReference>
<sequence length="487" mass="53108">MFAAATRNFVEEVEVGGSLIPVSSPNDTISVLTVVVERKRLWFWQKPKYTPTDFKLNDILTGEPPIKPGIAEIHFLKYTGTYGENIEGNVGAKFSPLQSSVTLEGKDSSKLHMSFGSLRKEEVDMQELLRDCKGRRLDMSHCLILQTKDKPRRTFGIVKERIVTTQPCSVIEEVQQGGQCGGGLSLCGLARPKVFLKDNAYLMKDSNVTMEIPVQTTIAFAVTELEIRHDGHFELCLMSDVKGGFEVDGPPRTTAAGVTGAPANTHLRQEMAMLSKHFHLLSALPLSTRSSLLQQLSEVLGEPGAVSSLHRALDQACPDERASLGHVTAAESQEQNSILELLEQTAQADQLAPTLTALYLTVSAMDEMTEECLALLKTCCSPEALRTLELCVSNDRMNKAPRTARSCLHFLKKRSRSRCGVCWGEGEGPPSGGAGDVYETAERLFASSGMSLRRGEGGVLRAEVGQQPRHLPLVTCIAIRGLASLAQ</sequence>
<comment type="subcellular location">
    <subcellularLocation>
        <location evidence="2">Cell membrane</location>
        <topology evidence="2">Multi-pass membrane protein</topology>
    </subcellularLocation>
    <subcellularLocation>
        <location evidence="1">Cytoplasm</location>
    </subcellularLocation>
</comment>
<reference evidence="14 15" key="1">
    <citation type="submission" date="2019-04" db="EMBL/GenBank/DDBJ databases">
        <title>The sequence and de novo assembly of Takifugu bimaculatus genome using PacBio and Hi-C technologies.</title>
        <authorList>
            <person name="Xu P."/>
            <person name="Liu B."/>
            <person name="Zhou Z."/>
        </authorList>
    </citation>
    <scope>NUCLEOTIDE SEQUENCE [LARGE SCALE GENOMIC DNA]</scope>
    <source>
        <strain evidence="14">TB-2018</strain>
        <tissue evidence="14">Muscle</tissue>
    </source>
</reference>
<keyword evidence="6" id="KW-0963">Cytoplasm</keyword>
<keyword evidence="15" id="KW-1185">Reference proteome</keyword>
<evidence type="ECO:0000313" key="14">
    <source>
        <dbReference type="EMBL" id="TNN02494.1"/>
    </source>
</evidence>
<keyword evidence="11" id="KW-0449">Lipoprotein</keyword>
<dbReference type="Pfam" id="PF17708">
    <property type="entry name" value="Gasdermin_C"/>
    <property type="match status" value="1"/>
</dbReference>
<gene>
    <name evidence="14" type="ORF">fugu_009981</name>
</gene>
<dbReference type="InterPro" id="IPR041263">
    <property type="entry name" value="Gasdermin_PUB"/>
</dbReference>
<evidence type="ECO:0000256" key="7">
    <source>
        <dbReference type="ARBA" id="ARBA00022590"/>
    </source>
</evidence>
<evidence type="ECO:0000256" key="8">
    <source>
        <dbReference type="ARBA" id="ARBA00022692"/>
    </source>
</evidence>
<name>A0A4Z2CEF7_9TELE</name>
<keyword evidence="10" id="KW-0564">Palmitate</keyword>
<dbReference type="PANTHER" id="PTHR15207">
    <property type="entry name" value="NONSYNDROMIC HEARING IMPAIRMENT PROTEIN"/>
    <property type="match status" value="1"/>
</dbReference>
<evidence type="ECO:0000256" key="2">
    <source>
        <dbReference type="ARBA" id="ARBA00004651"/>
    </source>
</evidence>
<evidence type="ECO:0000259" key="12">
    <source>
        <dbReference type="Pfam" id="PF04598"/>
    </source>
</evidence>
<dbReference type="PANTHER" id="PTHR15207:SF3">
    <property type="entry name" value="DEAFNESS, AUTOSOMAL DOMINANT 5-RELATED"/>
    <property type="match status" value="1"/>
</dbReference>
<keyword evidence="7" id="KW-1210">Necrosis</keyword>
<evidence type="ECO:0000256" key="3">
    <source>
        <dbReference type="ARBA" id="ARBA00009279"/>
    </source>
</evidence>
<feature type="domain" description="Gasdermin pore forming" evidence="12">
    <location>
        <begin position="1"/>
        <end position="246"/>
    </location>
</feature>
<dbReference type="GO" id="GO:0005737">
    <property type="term" value="C:cytoplasm"/>
    <property type="evidence" value="ECO:0007669"/>
    <property type="project" value="UniProtKB-SubCell"/>
</dbReference>
<evidence type="ECO:0000256" key="4">
    <source>
        <dbReference type="ARBA" id="ARBA00022452"/>
    </source>
</evidence>